<evidence type="ECO:0000313" key="3">
    <source>
        <dbReference type="Proteomes" id="UP000031036"/>
    </source>
</evidence>
<organism evidence="2 3">
    <name type="scientific">Toxocara canis</name>
    <name type="common">Canine roundworm</name>
    <dbReference type="NCBI Taxonomy" id="6265"/>
    <lineage>
        <taxon>Eukaryota</taxon>
        <taxon>Metazoa</taxon>
        <taxon>Ecdysozoa</taxon>
        <taxon>Nematoda</taxon>
        <taxon>Chromadorea</taxon>
        <taxon>Rhabditida</taxon>
        <taxon>Spirurina</taxon>
        <taxon>Ascaridomorpha</taxon>
        <taxon>Ascaridoidea</taxon>
        <taxon>Toxocaridae</taxon>
        <taxon>Toxocara</taxon>
    </lineage>
</organism>
<dbReference type="AlphaFoldDB" id="A0A0B2W2D1"/>
<protein>
    <submittedName>
        <fullName evidence="2">Uncharacterized protein</fullName>
    </submittedName>
</protein>
<feature type="compositionally biased region" description="Basic residues" evidence="1">
    <location>
        <begin position="77"/>
        <end position="87"/>
    </location>
</feature>
<evidence type="ECO:0000313" key="2">
    <source>
        <dbReference type="EMBL" id="KHN87737.1"/>
    </source>
</evidence>
<proteinExistence type="predicted"/>
<sequence>MATCLARPASKRLIRKRWKVRSSSESRALALLARDQWSTFDYSVKFPTARGHTQVWAAIQKQQDDEGGQQDDEGGSHRRLKKKKKGKSIPFGNNCFDLRKSIPSDCNT</sequence>
<dbReference type="Proteomes" id="UP000031036">
    <property type="component" value="Unassembled WGS sequence"/>
</dbReference>
<feature type="region of interest" description="Disordered" evidence="1">
    <location>
        <begin position="60"/>
        <end position="87"/>
    </location>
</feature>
<comment type="caution">
    <text evidence="2">The sequence shown here is derived from an EMBL/GenBank/DDBJ whole genome shotgun (WGS) entry which is preliminary data.</text>
</comment>
<evidence type="ECO:0000256" key="1">
    <source>
        <dbReference type="SAM" id="MobiDB-lite"/>
    </source>
</evidence>
<name>A0A0B2W2D1_TOXCA</name>
<dbReference type="EMBL" id="JPKZ01000338">
    <property type="protein sequence ID" value="KHN87737.1"/>
    <property type="molecule type" value="Genomic_DNA"/>
</dbReference>
<reference evidence="2 3" key="1">
    <citation type="submission" date="2014-11" db="EMBL/GenBank/DDBJ databases">
        <title>Genetic blueprint of the zoonotic pathogen Toxocara canis.</title>
        <authorList>
            <person name="Zhu X.-Q."/>
            <person name="Korhonen P.K."/>
            <person name="Cai H."/>
            <person name="Young N.D."/>
            <person name="Nejsum P."/>
            <person name="von Samson-Himmelstjerna G."/>
            <person name="Boag P.R."/>
            <person name="Tan P."/>
            <person name="Li Q."/>
            <person name="Min J."/>
            <person name="Yang Y."/>
            <person name="Wang X."/>
            <person name="Fang X."/>
            <person name="Hall R.S."/>
            <person name="Hofmann A."/>
            <person name="Sternberg P.W."/>
            <person name="Jex A.R."/>
            <person name="Gasser R.B."/>
        </authorList>
    </citation>
    <scope>NUCLEOTIDE SEQUENCE [LARGE SCALE GENOMIC DNA]</scope>
    <source>
        <strain evidence="2">PN_DK_2014</strain>
    </source>
</reference>
<accession>A0A0B2W2D1</accession>
<keyword evidence="3" id="KW-1185">Reference proteome</keyword>
<gene>
    <name evidence="2" type="ORF">Tcan_12216</name>
</gene>